<dbReference type="EMBL" id="JACCJC010000071">
    <property type="protein sequence ID" value="KAF6229540.1"/>
    <property type="molecule type" value="Genomic_DNA"/>
</dbReference>
<sequence>MPQWCHVPHKEFSYGLRSNTTRLARRRGLRSLRLQILDGAFGVSGQDASRSCFRLRTRQRMELYTITIGPQATAHYLQARTINGPGSGGIPKMLFHLERSVNAFLTMMYTLQGVQFYQDCAIGVYQDVKSQAVYMDPVVQHKVEEGKVAHKRAEQKRRSELSSLIAEMEQRLPSQCLTGCQPRNQKPGYTKHGTLEAVLNYHKHQVTVIEEQDKIIEAQAAANAALKENIAALMQQAQQCGTWNGPPG</sequence>
<dbReference type="GO" id="GO:0046983">
    <property type="term" value="F:protein dimerization activity"/>
    <property type="evidence" value="ECO:0007669"/>
    <property type="project" value="InterPro"/>
</dbReference>
<organism evidence="1 2">
    <name type="scientific">Letharia columbiana</name>
    <dbReference type="NCBI Taxonomy" id="112416"/>
    <lineage>
        <taxon>Eukaryota</taxon>
        <taxon>Fungi</taxon>
        <taxon>Dikarya</taxon>
        <taxon>Ascomycota</taxon>
        <taxon>Pezizomycotina</taxon>
        <taxon>Lecanoromycetes</taxon>
        <taxon>OSLEUM clade</taxon>
        <taxon>Lecanoromycetidae</taxon>
        <taxon>Lecanorales</taxon>
        <taxon>Lecanorineae</taxon>
        <taxon>Parmeliaceae</taxon>
        <taxon>Letharia</taxon>
    </lineage>
</organism>
<name>A0A8H6FJ78_9LECA</name>
<proteinExistence type="predicted"/>
<evidence type="ECO:0000313" key="2">
    <source>
        <dbReference type="Proteomes" id="UP000578531"/>
    </source>
</evidence>
<dbReference type="GeneID" id="59293037"/>
<dbReference type="Gene3D" id="4.10.280.10">
    <property type="entry name" value="Helix-loop-helix DNA-binding domain"/>
    <property type="match status" value="1"/>
</dbReference>
<dbReference type="SUPFAM" id="SSF47459">
    <property type="entry name" value="HLH, helix-loop-helix DNA-binding domain"/>
    <property type="match status" value="1"/>
</dbReference>
<gene>
    <name evidence="1" type="ORF">HO173_011395</name>
</gene>
<dbReference type="RefSeq" id="XP_037159732.1">
    <property type="nucleotide sequence ID" value="XM_037313275.1"/>
</dbReference>
<protein>
    <submittedName>
        <fullName evidence="1">Uncharacterized protein</fullName>
    </submittedName>
</protein>
<reference evidence="1 2" key="1">
    <citation type="journal article" date="2020" name="Genomics">
        <title>Complete, high-quality genomes from long-read metagenomic sequencing of two wolf lichen thalli reveals enigmatic genome architecture.</title>
        <authorList>
            <person name="McKenzie S.K."/>
            <person name="Walston R.F."/>
            <person name="Allen J.L."/>
        </authorList>
    </citation>
    <scope>NUCLEOTIDE SEQUENCE [LARGE SCALE GENOMIC DNA]</scope>
    <source>
        <strain evidence="1">WasteWater2</strain>
    </source>
</reference>
<dbReference type="InterPro" id="IPR036638">
    <property type="entry name" value="HLH_DNA-bd_sf"/>
</dbReference>
<comment type="caution">
    <text evidence="1">The sequence shown here is derived from an EMBL/GenBank/DDBJ whole genome shotgun (WGS) entry which is preliminary data.</text>
</comment>
<dbReference type="AlphaFoldDB" id="A0A8H6FJ78"/>
<accession>A0A8H6FJ78</accession>
<dbReference type="Proteomes" id="UP000578531">
    <property type="component" value="Unassembled WGS sequence"/>
</dbReference>
<evidence type="ECO:0000313" key="1">
    <source>
        <dbReference type="EMBL" id="KAF6229540.1"/>
    </source>
</evidence>
<keyword evidence="2" id="KW-1185">Reference proteome</keyword>